<dbReference type="SUPFAM" id="SSF51215">
    <property type="entry name" value="Regulatory protein AraC"/>
    <property type="match status" value="1"/>
</dbReference>
<feature type="region of interest" description="Disordered" evidence="4">
    <location>
        <begin position="311"/>
        <end position="360"/>
    </location>
</feature>
<dbReference type="InterPro" id="IPR037923">
    <property type="entry name" value="HTH-like"/>
</dbReference>
<dbReference type="GO" id="GO:0003700">
    <property type="term" value="F:DNA-binding transcription factor activity"/>
    <property type="evidence" value="ECO:0007669"/>
    <property type="project" value="InterPro"/>
</dbReference>
<keyword evidence="3" id="KW-0804">Transcription</keyword>
<dbReference type="PANTHER" id="PTHR46796:SF2">
    <property type="entry name" value="TRANSCRIPTIONAL REGULATORY PROTEIN"/>
    <property type="match status" value="1"/>
</dbReference>
<feature type="compositionally biased region" description="Basic and acidic residues" evidence="4">
    <location>
        <begin position="268"/>
        <end position="277"/>
    </location>
</feature>
<dbReference type="Pfam" id="PF12833">
    <property type="entry name" value="HTH_18"/>
    <property type="match status" value="1"/>
</dbReference>
<feature type="region of interest" description="Disordered" evidence="4">
    <location>
        <begin position="268"/>
        <end position="295"/>
    </location>
</feature>
<dbReference type="GO" id="GO:0043565">
    <property type="term" value="F:sequence-specific DNA binding"/>
    <property type="evidence" value="ECO:0007669"/>
    <property type="project" value="InterPro"/>
</dbReference>
<evidence type="ECO:0000256" key="2">
    <source>
        <dbReference type="ARBA" id="ARBA00023125"/>
    </source>
</evidence>
<evidence type="ECO:0000313" key="6">
    <source>
        <dbReference type="EMBL" id="NBE54134.1"/>
    </source>
</evidence>
<organism evidence="6 7">
    <name type="scientific">Streptomyces boluensis</name>
    <dbReference type="NCBI Taxonomy" id="1775135"/>
    <lineage>
        <taxon>Bacteria</taxon>
        <taxon>Bacillati</taxon>
        <taxon>Actinomycetota</taxon>
        <taxon>Actinomycetes</taxon>
        <taxon>Kitasatosporales</taxon>
        <taxon>Streptomycetaceae</taxon>
        <taxon>Streptomyces</taxon>
    </lineage>
</organism>
<dbReference type="InterPro" id="IPR003313">
    <property type="entry name" value="AraC-bd"/>
</dbReference>
<feature type="compositionally biased region" description="Basic and acidic residues" evidence="4">
    <location>
        <begin position="336"/>
        <end position="348"/>
    </location>
</feature>
<dbReference type="AlphaFoldDB" id="A0A964URJ7"/>
<gene>
    <name evidence="6" type="ORF">GUY60_22490</name>
</gene>
<dbReference type="SMART" id="SM00342">
    <property type="entry name" value="HTH_ARAC"/>
    <property type="match status" value="1"/>
</dbReference>
<evidence type="ECO:0000259" key="5">
    <source>
        <dbReference type="PROSITE" id="PS01124"/>
    </source>
</evidence>
<feature type="compositionally biased region" description="Low complexity" evidence="4">
    <location>
        <begin position="278"/>
        <end position="295"/>
    </location>
</feature>
<comment type="caution">
    <text evidence="6">The sequence shown here is derived from an EMBL/GenBank/DDBJ whole genome shotgun (WGS) entry which is preliminary data.</text>
</comment>
<dbReference type="InterPro" id="IPR018060">
    <property type="entry name" value="HTH_AraC"/>
</dbReference>
<accession>A0A964URJ7</accession>
<evidence type="ECO:0000256" key="1">
    <source>
        <dbReference type="ARBA" id="ARBA00023015"/>
    </source>
</evidence>
<protein>
    <submittedName>
        <fullName evidence="6">Helix-turn-helix domain-containing protein</fullName>
    </submittedName>
</protein>
<dbReference type="Gene3D" id="1.10.10.60">
    <property type="entry name" value="Homeodomain-like"/>
    <property type="match status" value="2"/>
</dbReference>
<keyword evidence="7" id="KW-1185">Reference proteome</keyword>
<dbReference type="InterPro" id="IPR050204">
    <property type="entry name" value="AraC_XylS_family_regulators"/>
</dbReference>
<dbReference type="OrthoDB" id="3172070at2"/>
<keyword evidence="2" id="KW-0238">DNA-binding</keyword>
<sequence length="360" mass="39417">MAKDEWARLWQHEQLPGIDLLRARYVRHAFPRHSHEGYVFGAVSGGVEDVVLPDRTVHAMPGSVVMLNPEVPHAARAGVPEGWAYSTLYPSADVVAEIAAETTAIRGTVGFAEVDVLDPQGAHLIREVHRAAEEGNALAADSVLRLLVARLLSRYGSSLPSRTLPSAGCRNAARARAVLEERMAEPPSLEALATELGTSPFALLRAFKQQYGMPPHTWLTNARVRRARALLDAGTAPAEAAVAVGFTDQPHLNRHFTRIVGVPPGAYQRERRERGERGTVPVPLPLLAPGLDAPGTRVVRKNVQDRDEPLPVASEAWQNRHHPQLYAPETIPRTSRRTEPAPGPERHRAPATRRPPQDRA</sequence>
<evidence type="ECO:0000256" key="4">
    <source>
        <dbReference type="SAM" id="MobiDB-lite"/>
    </source>
</evidence>
<dbReference type="EMBL" id="JAAAHS010000192">
    <property type="protein sequence ID" value="NBE54134.1"/>
    <property type="molecule type" value="Genomic_DNA"/>
</dbReference>
<dbReference type="PROSITE" id="PS01124">
    <property type="entry name" value="HTH_ARAC_FAMILY_2"/>
    <property type="match status" value="1"/>
</dbReference>
<evidence type="ECO:0000313" key="7">
    <source>
        <dbReference type="Proteomes" id="UP000598297"/>
    </source>
</evidence>
<keyword evidence="1" id="KW-0805">Transcription regulation</keyword>
<reference evidence="6" key="1">
    <citation type="submission" date="2020-01" db="EMBL/GenBank/DDBJ databases">
        <title>Whole-genome analyses of novel actinobacteria.</title>
        <authorList>
            <person name="Sahin N."/>
        </authorList>
    </citation>
    <scope>NUCLEOTIDE SEQUENCE</scope>
    <source>
        <strain evidence="6">YC537</strain>
    </source>
</reference>
<feature type="domain" description="HTH araC/xylS-type" evidence="5">
    <location>
        <begin position="173"/>
        <end position="270"/>
    </location>
</feature>
<name>A0A964URJ7_9ACTN</name>
<dbReference type="InterPro" id="IPR009057">
    <property type="entry name" value="Homeodomain-like_sf"/>
</dbReference>
<dbReference type="PANTHER" id="PTHR46796">
    <property type="entry name" value="HTH-TYPE TRANSCRIPTIONAL ACTIVATOR RHAS-RELATED"/>
    <property type="match status" value="1"/>
</dbReference>
<dbReference type="SUPFAM" id="SSF46689">
    <property type="entry name" value="Homeodomain-like"/>
    <property type="match status" value="2"/>
</dbReference>
<dbReference type="Pfam" id="PF02311">
    <property type="entry name" value="AraC_binding"/>
    <property type="match status" value="1"/>
</dbReference>
<dbReference type="Proteomes" id="UP000598297">
    <property type="component" value="Unassembled WGS sequence"/>
</dbReference>
<evidence type="ECO:0000256" key="3">
    <source>
        <dbReference type="ARBA" id="ARBA00023163"/>
    </source>
</evidence>
<proteinExistence type="predicted"/>